<evidence type="ECO:0000259" key="3">
    <source>
        <dbReference type="Pfam" id="PF07731"/>
    </source>
</evidence>
<dbReference type="EMBL" id="BONX01000003">
    <property type="protein sequence ID" value="GIG94083.1"/>
    <property type="molecule type" value="Genomic_DNA"/>
</dbReference>
<feature type="region of interest" description="Disordered" evidence="2">
    <location>
        <begin position="300"/>
        <end position="330"/>
    </location>
</feature>
<dbReference type="Gene3D" id="2.60.40.420">
    <property type="entry name" value="Cupredoxins - blue copper proteins"/>
    <property type="match status" value="3"/>
</dbReference>
<gene>
    <name evidence="4" type="primary">ompC</name>
    <name evidence="4" type="ORF">Pma05_06560</name>
</gene>
<dbReference type="InterPro" id="IPR008972">
    <property type="entry name" value="Cupredoxin"/>
</dbReference>
<accession>A0ABQ4EH68</accession>
<evidence type="ECO:0000313" key="4">
    <source>
        <dbReference type="EMBL" id="GIG94083.1"/>
    </source>
</evidence>
<dbReference type="PANTHER" id="PTHR48267:SF1">
    <property type="entry name" value="BILIRUBIN OXIDASE"/>
    <property type="match status" value="1"/>
</dbReference>
<name>A0ABQ4EH68_9ACTN</name>
<dbReference type="SUPFAM" id="SSF49503">
    <property type="entry name" value="Cupredoxins"/>
    <property type="match status" value="3"/>
</dbReference>
<dbReference type="Proteomes" id="UP000621500">
    <property type="component" value="Unassembled WGS sequence"/>
</dbReference>
<dbReference type="CDD" id="cd13868">
    <property type="entry name" value="CuRO_2_CotA_like"/>
    <property type="match status" value="1"/>
</dbReference>
<dbReference type="CDD" id="cd13844">
    <property type="entry name" value="CuRO_1_BOD_CotA_like"/>
    <property type="match status" value="1"/>
</dbReference>
<protein>
    <submittedName>
        <fullName evidence="4">Multicopper oxidase</fullName>
    </submittedName>
</protein>
<sequence length="643" mass="69330">MVSRRKLIVAGVAGGAGLLLPPARRVRADGPAPSTGAAGIPKYVTELRIPAPMPPLPGSAECPFDEYVIGVRQFRQQVLPPGLPATTVWGYGAPHQPETFGYPAHTVEARVDRPVRVTWVNELVDADGDFLPHLFAVDPTIDWADPGGGMLGQHGSGRYAGPVPIITHLHGGHTTDDSDGYPEAWYLPDARNIPDGFARHGSAYPAFARSFGERHELGWPAGAAVFQYPNDQRAATLWYHDHTMGLTRLNVYAGPAGFYLLRGGPTDLPPGVLPGPAPQLGDPTDTRPYEIPLLIQDRSFTPDGELSYPDPAYGAEHGDPHSPGGDASSGGGHLFFGETMVVNGRTWPVLPVEPRRYRLRLLNGCNSRFLLLTIAASPTARPASAVLPFWQVGSDGGFLPAPVPRQRLLLGTAERMDVVVDFTGLAEGTVLYLVNEGPDGGYRGGEPGVDFEAADPYSTGQVLKFVVGAASGPDLSVPPEQLRLPPITPLGPATLTRRLSLNIRQADPSGPAARRVQLLGTVGPDGRGLPHRFHSPVTETPRLGATEVWEFHNFTPDAHAMHMHQVQFQVIGRGRDGLRPPDDAERGFKDTVVVLPGHVTRVKARFDTAGRYTWHCHILEHEDDEMMLPFHVGPLPADPDLGH</sequence>
<proteinExistence type="inferred from homology"/>
<comment type="caution">
    <text evidence="4">The sequence shown here is derived from an EMBL/GenBank/DDBJ whole genome shotgun (WGS) entry which is preliminary data.</text>
</comment>
<dbReference type="InterPro" id="IPR006311">
    <property type="entry name" value="TAT_signal"/>
</dbReference>
<evidence type="ECO:0000256" key="2">
    <source>
        <dbReference type="SAM" id="MobiDB-lite"/>
    </source>
</evidence>
<dbReference type="PROSITE" id="PS51318">
    <property type="entry name" value="TAT"/>
    <property type="match status" value="1"/>
</dbReference>
<evidence type="ECO:0000313" key="5">
    <source>
        <dbReference type="Proteomes" id="UP000621500"/>
    </source>
</evidence>
<comment type="similarity">
    <text evidence="1">Belongs to the multicopper oxidase family.</text>
</comment>
<dbReference type="InterPro" id="IPR045087">
    <property type="entry name" value="Cu-oxidase_fam"/>
</dbReference>
<dbReference type="InterPro" id="IPR011706">
    <property type="entry name" value="Cu-oxidase_C"/>
</dbReference>
<reference evidence="4 5" key="1">
    <citation type="submission" date="2021-01" db="EMBL/GenBank/DDBJ databases">
        <title>Whole genome shotgun sequence of Plantactinospora mayteni NBRC 109088.</title>
        <authorList>
            <person name="Komaki H."/>
            <person name="Tamura T."/>
        </authorList>
    </citation>
    <scope>NUCLEOTIDE SEQUENCE [LARGE SCALE GENOMIC DNA]</scope>
    <source>
        <strain evidence="4 5">NBRC 109088</strain>
    </source>
</reference>
<dbReference type="RefSeq" id="WP_203855735.1">
    <property type="nucleotide sequence ID" value="NZ_BAAAZQ010000002.1"/>
</dbReference>
<dbReference type="PANTHER" id="PTHR48267">
    <property type="entry name" value="CUPREDOXIN SUPERFAMILY PROTEIN"/>
    <property type="match status" value="1"/>
</dbReference>
<keyword evidence="5" id="KW-1185">Reference proteome</keyword>
<organism evidence="4 5">
    <name type="scientific">Plantactinospora mayteni</name>
    <dbReference type="NCBI Taxonomy" id="566021"/>
    <lineage>
        <taxon>Bacteria</taxon>
        <taxon>Bacillati</taxon>
        <taxon>Actinomycetota</taxon>
        <taxon>Actinomycetes</taxon>
        <taxon>Micromonosporales</taxon>
        <taxon>Micromonosporaceae</taxon>
        <taxon>Plantactinospora</taxon>
    </lineage>
</organism>
<dbReference type="Pfam" id="PF07731">
    <property type="entry name" value="Cu-oxidase_2"/>
    <property type="match status" value="1"/>
</dbReference>
<evidence type="ECO:0000256" key="1">
    <source>
        <dbReference type="ARBA" id="ARBA00010609"/>
    </source>
</evidence>
<feature type="domain" description="Plastocyanin-like" evidence="3">
    <location>
        <begin position="537"/>
        <end position="634"/>
    </location>
</feature>